<name>A0AAE0M375_9PEZI</name>
<dbReference type="Proteomes" id="UP001283341">
    <property type="component" value="Unassembled WGS sequence"/>
</dbReference>
<reference evidence="1" key="2">
    <citation type="submission" date="2023-06" db="EMBL/GenBank/DDBJ databases">
        <authorList>
            <consortium name="Lawrence Berkeley National Laboratory"/>
            <person name="Haridas S."/>
            <person name="Hensen N."/>
            <person name="Bonometti L."/>
            <person name="Westerberg I."/>
            <person name="Brannstrom I.O."/>
            <person name="Guillou S."/>
            <person name="Cros-Aarteil S."/>
            <person name="Calhoun S."/>
            <person name="Kuo A."/>
            <person name="Mondo S."/>
            <person name="Pangilinan J."/>
            <person name="Riley R."/>
            <person name="Labutti K."/>
            <person name="Andreopoulos B."/>
            <person name="Lipzen A."/>
            <person name="Chen C."/>
            <person name="Yanf M."/>
            <person name="Daum C."/>
            <person name="Ng V."/>
            <person name="Clum A."/>
            <person name="Steindorff A."/>
            <person name="Ohm R."/>
            <person name="Martin F."/>
            <person name="Silar P."/>
            <person name="Natvig D."/>
            <person name="Lalanne C."/>
            <person name="Gautier V."/>
            <person name="Ament-Velasquez S.L."/>
            <person name="Kruys A."/>
            <person name="Hutchinson M.I."/>
            <person name="Powell A.J."/>
            <person name="Barry K."/>
            <person name="Miller A.N."/>
            <person name="Grigoriev I.V."/>
            <person name="Debuchy R."/>
            <person name="Gladieux P."/>
            <person name="Thoren M.H."/>
            <person name="Johannesson H."/>
        </authorList>
    </citation>
    <scope>NUCLEOTIDE SEQUENCE</scope>
    <source>
        <strain evidence="1">CBS 118394</strain>
    </source>
</reference>
<evidence type="ECO:0000313" key="1">
    <source>
        <dbReference type="EMBL" id="KAK3316264.1"/>
    </source>
</evidence>
<accession>A0AAE0M375</accession>
<reference evidence="1" key="1">
    <citation type="journal article" date="2023" name="Mol. Phylogenet. Evol.">
        <title>Genome-scale phylogeny and comparative genomics of the fungal order Sordariales.</title>
        <authorList>
            <person name="Hensen N."/>
            <person name="Bonometti L."/>
            <person name="Westerberg I."/>
            <person name="Brannstrom I.O."/>
            <person name="Guillou S."/>
            <person name="Cros-Aarteil S."/>
            <person name="Calhoun S."/>
            <person name="Haridas S."/>
            <person name="Kuo A."/>
            <person name="Mondo S."/>
            <person name="Pangilinan J."/>
            <person name="Riley R."/>
            <person name="LaButti K."/>
            <person name="Andreopoulos B."/>
            <person name="Lipzen A."/>
            <person name="Chen C."/>
            <person name="Yan M."/>
            <person name="Daum C."/>
            <person name="Ng V."/>
            <person name="Clum A."/>
            <person name="Steindorff A."/>
            <person name="Ohm R.A."/>
            <person name="Martin F."/>
            <person name="Silar P."/>
            <person name="Natvig D.O."/>
            <person name="Lalanne C."/>
            <person name="Gautier V."/>
            <person name="Ament-Velasquez S.L."/>
            <person name="Kruys A."/>
            <person name="Hutchinson M.I."/>
            <person name="Powell A.J."/>
            <person name="Barry K."/>
            <person name="Miller A.N."/>
            <person name="Grigoriev I.V."/>
            <person name="Debuchy R."/>
            <person name="Gladieux P."/>
            <person name="Hiltunen Thoren M."/>
            <person name="Johannesson H."/>
        </authorList>
    </citation>
    <scope>NUCLEOTIDE SEQUENCE</scope>
    <source>
        <strain evidence="1">CBS 118394</strain>
    </source>
</reference>
<organism evidence="1 2">
    <name type="scientific">Apodospora peruviana</name>
    <dbReference type="NCBI Taxonomy" id="516989"/>
    <lineage>
        <taxon>Eukaryota</taxon>
        <taxon>Fungi</taxon>
        <taxon>Dikarya</taxon>
        <taxon>Ascomycota</taxon>
        <taxon>Pezizomycotina</taxon>
        <taxon>Sordariomycetes</taxon>
        <taxon>Sordariomycetidae</taxon>
        <taxon>Sordariales</taxon>
        <taxon>Lasiosphaeriaceae</taxon>
        <taxon>Apodospora</taxon>
    </lineage>
</organism>
<comment type="caution">
    <text evidence="1">The sequence shown here is derived from an EMBL/GenBank/DDBJ whole genome shotgun (WGS) entry which is preliminary data.</text>
</comment>
<proteinExistence type="predicted"/>
<dbReference type="EMBL" id="JAUEDM010000005">
    <property type="protein sequence ID" value="KAK3316264.1"/>
    <property type="molecule type" value="Genomic_DNA"/>
</dbReference>
<dbReference type="AlphaFoldDB" id="A0AAE0M375"/>
<sequence length="158" mass="17063">MTTTTKPKIIISQPLIPVHKDEATASKTAKRIAEIHLTAMDFNPLLHAQFPLPQSLRAAEAYLAAYYGSIIPTGDGILIASTLLLEKYSGPTDMDTTFRIILDNKNSKGEEDEVIIIAFATWEQQQQDHTITATSAAAAVTSGSSSDGVLDDDVKKGF</sequence>
<gene>
    <name evidence="1" type="ORF">B0H66DRAFT_288188</name>
</gene>
<keyword evidence="2" id="KW-1185">Reference proteome</keyword>
<evidence type="ECO:0000313" key="2">
    <source>
        <dbReference type="Proteomes" id="UP001283341"/>
    </source>
</evidence>
<protein>
    <submittedName>
        <fullName evidence="1">Uncharacterized protein</fullName>
    </submittedName>
</protein>